<dbReference type="GO" id="GO:0016281">
    <property type="term" value="C:eukaryotic translation initiation factor 4F complex"/>
    <property type="evidence" value="ECO:0007669"/>
    <property type="project" value="TreeGrafter"/>
</dbReference>
<gene>
    <name evidence="3" type="ORF">DLAC_10568</name>
</gene>
<dbReference type="Proteomes" id="UP000076078">
    <property type="component" value="Unassembled WGS sequence"/>
</dbReference>
<dbReference type="OMA" id="IAIWNRD"/>
<keyword evidence="1" id="KW-0694">RNA-binding</keyword>
<feature type="compositionally biased region" description="Polar residues" evidence="2">
    <location>
        <begin position="253"/>
        <end position="262"/>
    </location>
</feature>
<sequence length="262" mass="28822">MTTSTSQPNTAIVSVESEVINSNTKTHKLDCSWTIFTDKKQYGINSGGDYLSSLTNLGSFNTVEDFWIYYNLLQKPSKMPPDSTYHLFKSGINPMWEDTANKNGGKLVLTFKNNHRFYYNVDLIWENIVLGIVGETIDNERDICGVVLSKRGGPGSGSTERIAIWNRDANNQQNIEALKQNLLAAISYSGMDPGKLDIKYHVHSNSLSSSHNQKPGDLTPSSSSIDLNGSSGNLSRSSSQTSLNNLSNSVSSDQISNLNNNE</sequence>
<dbReference type="EMBL" id="LODT01000047">
    <property type="protein sequence ID" value="KYQ88774.1"/>
    <property type="molecule type" value="Genomic_DNA"/>
</dbReference>
<dbReference type="AlphaFoldDB" id="A0A151Z4P8"/>
<feature type="region of interest" description="Disordered" evidence="2">
    <location>
        <begin position="206"/>
        <end position="262"/>
    </location>
</feature>
<protein>
    <recommendedName>
        <fullName evidence="5">Eukaryotic translation initiation factor 4E</fullName>
    </recommendedName>
</protein>
<keyword evidence="1" id="KW-0648">Protein biosynthesis</keyword>
<dbReference type="Pfam" id="PF01652">
    <property type="entry name" value="IF4E"/>
    <property type="match status" value="1"/>
</dbReference>
<organism evidence="3 4">
    <name type="scientific">Tieghemostelium lacteum</name>
    <name type="common">Slime mold</name>
    <name type="synonym">Dictyostelium lacteum</name>
    <dbReference type="NCBI Taxonomy" id="361077"/>
    <lineage>
        <taxon>Eukaryota</taxon>
        <taxon>Amoebozoa</taxon>
        <taxon>Evosea</taxon>
        <taxon>Eumycetozoa</taxon>
        <taxon>Dictyostelia</taxon>
        <taxon>Dictyosteliales</taxon>
        <taxon>Raperosteliaceae</taxon>
        <taxon>Tieghemostelium</taxon>
    </lineage>
</organism>
<evidence type="ECO:0000256" key="1">
    <source>
        <dbReference type="RuleBase" id="RU004374"/>
    </source>
</evidence>
<comment type="similarity">
    <text evidence="1">Belongs to the eukaryotic initiation factor 4E family.</text>
</comment>
<comment type="caution">
    <text evidence="3">The sequence shown here is derived from an EMBL/GenBank/DDBJ whole genome shotgun (WGS) entry which is preliminary data.</text>
</comment>
<evidence type="ECO:0000313" key="3">
    <source>
        <dbReference type="EMBL" id="KYQ88774.1"/>
    </source>
</evidence>
<dbReference type="GO" id="GO:0003743">
    <property type="term" value="F:translation initiation factor activity"/>
    <property type="evidence" value="ECO:0007669"/>
    <property type="project" value="UniProtKB-KW"/>
</dbReference>
<evidence type="ECO:0008006" key="5">
    <source>
        <dbReference type="Google" id="ProtNLM"/>
    </source>
</evidence>
<dbReference type="PANTHER" id="PTHR11960">
    <property type="entry name" value="EUKARYOTIC TRANSLATION INITIATION FACTOR 4E RELATED"/>
    <property type="match status" value="1"/>
</dbReference>
<evidence type="ECO:0000256" key="2">
    <source>
        <dbReference type="SAM" id="MobiDB-lite"/>
    </source>
</evidence>
<dbReference type="Gene3D" id="3.30.760.10">
    <property type="entry name" value="RNA Cap, Translation Initiation Factor Eif4e"/>
    <property type="match status" value="1"/>
</dbReference>
<evidence type="ECO:0000313" key="4">
    <source>
        <dbReference type="Proteomes" id="UP000076078"/>
    </source>
</evidence>
<dbReference type="STRING" id="361077.A0A151Z4P8"/>
<keyword evidence="1" id="KW-0396">Initiation factor</keyword>
<dbReference type="InterPro" id="IPR023398">
    <property type="entry name" value="TIF_eIF4e-like"/>
</dbReference>
<dbReference type="OrthoDB" id="590761at2759"/>
<keyword evidence="4" id="KW-1185">Reference proteome</keyword>
<dbReference type="PANTHER" id="PTHR11960:SF65">
    <property type="entry name" value="EUKARYOTIC TRANSLATION INITIATION FACTOR 4E"/>
    <property type="match status" value="1"/>
</dbReference>
<name>A0A151Z4P8_TIELA</name>
<dbReference type="InterPro" id="IPR001040">
    <property type="entry name" value="TIF_eIF_4E"/>
</dbReference>
<accession>A0A151Z4P8</accession>
<dbReference type="InParanoid" id="A0A151Z4P8"/>
<dbReference type="GO" id="GO:0000340">
    <property type="term" value="F:RNA 7-methylguanosine cap binding"/>
    <property type="evidence" value="ECO:0007669"/>
    <property type="project" value="TreeGrafter"/>
</dbReference>
<proteinExistence type="inferred from homology"/>
<feature type="compositionally biased region" description="Low complexity" evidence="2">
    <location>
        <begin position="221"/>
        <end position="252"/>
    </location>
</feature>
<dbReference type="SUPFAM" id="SSF55418">
    <property type="entry name" value="eIF4e-like"/>
    <property type="match status" value="1"/>
</dbReference>
<reference evidence="3 4" key="1">
    <citation type="submission" date="2015-12" db="EMBL/GenBank/DDBJ databases">
        <title>Dictyostelia acquired genes for synthesis and detection of signals that induce cell-type specialization by lateral gene transfer from prokaryotes.</title>
        <authorList>
            <person name="Gloeckner G."/>
            <person name="Schaap P."/>
        </authorList>
    </citation>
    <scope>NUCLEOTIDE SEQUENCE [LARGE SCALE GENOMIC DNA]</scope>
    <source>
        <strain evidence="3 4">TK</strain>
    </source>
</reference>